<dbReference type="GO" id="GO:0006515">
    <property type="term" value="P:protein quality control for misfolded or incompletely synthesized proteins"/>
    <property type="evidence" value="ECO:0007669"/>
    <property type="project" value="UniProtKB-UniRule"/>
</dbReference>
<comment type="subunit">
    <text evidence="10 11">Homohexamer. Organized in a ring with a central cavity.</text>
</comment>
<dbReference type="NCBIfam" id="TIGR00763">
    <property type="entry name" value="lon"/>
    <property type="match status" value="1"/>
</dbReference>
<dbReference type="SMART" id="SM00464">
    <property type="entry name" value="LON"/>
    <property type="match status" value="1"/>
</dbReference>
<protein>
    <recommendedName>
        <fullName evidence="10 11">Lon protease</fullName>
        <ecNumber evidence="10 11">3.4.21.53</ecNumber>
    </recommendedName>
    <alternativeName>
        <fullName evidence="10">ATP-dependent protease La</fullName>
    </alternativeName>
</protein>
<evidence type="ECO:0000259" key="17">
    <source>
        <dbReference type="PROSITE" id="PS51787"/>
    </source>
</evidence>
<dbReference type="InterPro" id="IPR027417">
    <property type="entry name" value="P-loop_NTPase"/>
</dbReference>
<dbReference type="GO" id="GO:0043565">
    <property type="term" value="F:sequence-specific DNA binding"/>
    <property type="evidence" value="ECO:0007669"/>
    <property type="project" value="UniProtKB-UniRule"/>
</dbReference>
<keyword evidence="8 10" id="KW-0346">Stress response</keyword>
<dbReference type="PROSITE" id="PS01046">
    <property type="entry name" value="LON_SER"/>
    <property type="match status" value="1"/>
</dbReference>
<dbReference type="InterPro" id="IPR054594">
    <property type="entry name" value="Lon_lid"/>
</dbReference>
<dbReference type="PIRSF" id="PIRSF001174">
    <property type="entry name" value="Lon_proteas"/>
    <property type="match status" value="1"/>
</dbReference>
<dbReference type="InterPro" id="IPR008269">
    <property type="entry name" value="Lon_proteolytic"/>
</dbReference>
<evidence type="ECO:0000313" key="18">
    <source>
        <dbReference type="EMBL" id="NIK74849.1"/>
    </source>
</evidence>
<feature type="active site" evidence="10 12">
    <location>
        <position position="703"/>
    </location>
</feature>
<dbReference type="InterPro" id="IPR003111">
    <property type="entry name" value="Lon_prtase_N"/>
</dbReference>
<evidence type="ECO:0000259" key="16">
    <source>
        <dbReference type="PROSITE" id="PS51786"/>
    </source>
</evidence>
<evidence type="ECO:0000256" key="5">
    <source>
        <dbReference type="ARBA" id="ARBA00022801"/>
    </source>
</evidence>
<dbReference type="SUPFAM" id="SSF54211">
    <property type="entry name" value="Ribosomal protein S5 domain 2-like"/>
    <property type="match status" value="1"/>
</dbReference>
<dbReference type="EC" id="3.4.21.53" evidence="10 11"/>
<dbReference type="SMART" id="SM00382">
    <property type="entry name" value="AAA"/>
    <property type="match status" value="1"/>
</dbReference>
<comment type="catalytic activity">
    <reaction evidence="9 10 11 14">
        <text>Hydrolysis of proteins in presence of ATP.</text>
        <dbReference type="EC" id="3.4.21.53"/>
    </reaction>
</comment>
<dbReference type="PRINTS" id="PR00830">
    <property type="entry name" value="ENDOLAPTASE"/>
</dbReference>
<evidence type="ECO:0000313" key="19">
    <source>
        <dbReference type="Proteomes" id="UP000537126"/>
    </source>
</evidence>
<dbReference type="Proteomes" id="UP000537126">
    <property type="component" value="Unassembled WGS sequence"/>
</dbReference>
<evidence type="ECO:0000256" key="11">
    <source>
        <dbReference type="PIRNR" id="PIRNR001174"/>
    </source>
</evidence>
<dbReference type="InterPro" id="IPR020568">
    <property type="entry name" value="Ribosomal_Su5_D2-typ_SF"/>
</dbReference>
<dbReference type="AlphaFoldDB" id="A0A846MTS0"/>
<dbReference type="InterPro" id="IPR027065">
    <property type="entry name" value="Lon_Prtase"/>
</dbReference>
<dbReference type="GO" id="GO:0034605">
    <property type="term" value="P:cellular response to heat"/>
    <property type="evidence" value="ECO:0007669"/>
    <property type="project" value="UniProtKB-UniRule"/>
</dbReference>
<evidence type="ECO:0000256" key="3">
    <source>
        <dbReference type="ARBA" id="ARBA00022670"/>
    </source>
</evidence>
<feature type="domain" description="Lon N-terminal" evidence="17">
    <location>
        <begin position="34"/>
        <end position="229"/>
    </location>
</feature>
<dbReference type="GO" id="GO:0004252">
    <property type="term" value="F:serine-type endopeptidase activity"/>
    <property type="evidence" value="ECO:0007669"/>
    <property type="project" value="UniProtKB-UniRule"/>
</dbReference>
<keyword evidence="2 10" id="KW-0963">Cytoplasm</keyword>
<comment type="function">
    <text evidence="10">ATP-dependent serine protease that mediates the selective degradation of mutant and abnormal proteins as well as certain short-lived regulatory proteins. Required for cellular homeostasis and for survival from DNA damage and developmental changes induced by stress. Degrades polypeptides processively to yield small peptide fragments that are 5 to 10 amino acids long. Binds to DNA in a double-stranded, site-specific manner.</text>
</comment>
<dbReference type="InterPro" id="IPR004815">
    <property type="entry name" value="Lon_bac/euk-typ"/>
</dbReference>
<keyword evidence="5 10" id="KW-0378">Hydrolase</keyword>
<dbReference type="Pfam" id="PF05362">
    <property type="entry name" value="Lon_C"/>
    <property type="match status" value="1"/>
</dbReference>
<dbReference type="SUPFAM" id="SSF88697">
    <property type="entry name" value="PUA domain-like"/>
    <property type="match status" value="1"/>
</dbReference>
<dbReference type="Pfam" id="PF02190">
    <property type="entry name" value="LON_substr_bdg"/>
    <property type="match status" value="1"/>
</dbReference>
<accession>A0A846MTS0</accession>
<dbReference type="PROSITE" id="PS51786">
    <property type="entry name" value="LON_PROTEOLYTIC"/>
    <property type="match status" value="1"/>
</dbReference>
<dbReference type="InterPro" id="IPR008268">
    <property type="entry name" value="Peptidase_S16_AS"/>
</dbReference>
<evidence type="ECO:0000256" key="10">
    <source>
        <dbReference type="HAMAP-Rule" id="MF_01973"/>
    </source>
</evidence>
<dbReference type="Gene3D" id="1.20.58.1480">
    <property type="match status" value="1"/>
</dbReference>
<dbReference type="PANTHER" id="PTHR10046">
    <property type="entry name" value="ATP DEPENDENT LON PROTEASE FAMILY MEMBER"/>
    <property type="match status" value="1"/>
</dbReference>
<dbReference type="Gene3D" id="2.30.130.40">
    <property type="entry name" value="LON domain-like"/>
    <property type="match status" value="1"/>
</dbReference>
<dbReference type="InterPro" id="IPR003593">
    <property type="entry name" value="AAA+_ATPase"/>
</dbReference>
<reference evidence="18 19" key="1">
    <citation type="submission" date="2020-03" db="EMBL/GenBank/DDBJ databases">
        <title>Genomic Encyclopedia of Type Strains, Phase IV (KMG-IV): sequencing the most valuable type-strain genomes for metagenomic binning, comparative biology and taxonomic classification.</title>
        <authorList>
            <person name="Goeker M."/>
        </authorList>
    </citation>
    <scope>NUCLEOTIDE SEQUENCE [LARGE SCALE GENOMIC DNA]</scope>
    <source>
        <strain evidence="18 19">DSM 5718</strain>
    </source>
</reference>
<evidence type="ECO:0000256" key="2">
    <source>
        <dbReference type="ARBA" id="ARBA00022490"/>
    </source>
</evidence>
<sequence length="797" mass="89797">MIRHMQADEGFEMLLLLNEEEEARLRKRPIPSPLPILAVRNTVLFPGVIIPVTVGREKSMQLIRQYEKQGAIIGVVAQKEENIEEPGSNDLFEIGTAAQILKKVNLPNGQVTIVLQGLGRFRVLEYVQDTPYFMAEVAPLPESEVNTHSDEAKALKENLLDAAQRVIQLHPELSEDAYATLSNIESFHFLVNFLSVQLQISLSEKQRLLEEDDIIHRGMALLEQLLKNIQLLELKNEIQKKVHSDLDKQQRDYYLRQQIKVLQHELGYEHEGALVEEFKEKAAQMKWSKEMAQHFDKEVNKLLRLAPGMPEYGIQVNYLELLLDLPWGRLSQDKIDLQYAKKILDQDHYGLEKVKERILEFLAVMKLKSSLQGPILCLYGPPGVGKTSLGKSIAKALGREYVRMSLGGLHDEAEIRGHRKTYIGAMPGKIIQLLRRAGTSNPVFVLDEIDKIGSDFRGDPASALLEVLDPEQNNAFVDNFLEVPFDLSKVLFIATANTLDTLHPALRDRMEIIELTGYTIDEKLEIAKQYLVPKQREANGLSGKQVRVQENALLTLIEEYTRESGVRQLERQVGSLMRKVAKAVAMEEEYPKLIKSKDVYQLLGKPPYHKELSEENLPHGVAIGLAWTPVGGDILYIESLLTRGKGKLTLSGRLGEVMKESASTAFTLLKSQAETLNIDYRLFEEYDLHIHVPEGAIPKDGPSAGITIFTSLASLYLKKPVRSNLAMTAEITLRGRVLPVGGIKEKLLAAQRAGIEEVILCEANQKDVEEIKSPLIKKLKITYVRTAQEVLKHALQL</sequence>
<gene>
    <name evidence="10" type="primary">lon</name>
    <name evidence="18" type="ORF">FHS56_002382</name>
</gene>
<evidence type="ECO:0000256" key="12">
    <source>
        <dbReference type="PIRSR" id="PIRSR001174-1"/>
    </source>
</evidence>
<dbReference type="SUPFAM" id="SSF52540">
    <property type="entry name" value="P-loop containing nucleoside triphosphate hydrolases"/>
    <property type="match status" value="1"/>
</dbReference>
<name>A0A846MTS0_9BACT</name>
<dbReference type="InterPro" id="IPR046336">
    <property type="entry name" value="Lon_prtase_N_sf"/>
</dbReference>
<keyword evidence="7 10" id="KW-0067">ATP-binding</keyword>
<evidence type="ECO:0000256" key="9">
    <source>
        <dbReference type="ARBA" id="ARBA00050665"/>
    </source>
</evidence>
<evidence type="ECO:0000256" key="15">
    <source>
        <dbReference type="RuleBase" id="RU000591"/>
    </source>
</evidence>
<keyword evidence="6 10" id="KW-0720">Serine protease</keyword>
<dbReference type="EMBL" id="JAASRN010000008">
    <property type="protein sequence ID" value="NIK74849.1"/>
    <property type="molecule type" value="Genomic_DNA"/>
</dbReference>
<feature type="binding site" evidence="10 13">
    <location>
        <begin position="380"/>
        <end position="387"/>
    </location>
    <ligand>
        <name>ATP</name>
        <dbReference type="ChEBI" id="CHEBI:30616"/>
    </ligand>
</feature>
<evidence type="ECO:0000256" key="14">
    <source>
        <dbReference type="PROSITE-ProRule" id="PRU01122"/>
    </source>
</evidence>
<dbReference type="InterPro" id="IPR014721">
    <property type="entry name" value="Ribsml_uS5_D2-typ_fold_subgr"/>
</dbReference>
<comment type="subcellular location">
    <subcellularLocation>
        <location evidence="1 10 11">Cytoplasm</location>
    </subcellularLocation>
</comment>
<comment type="induction">
    <text evidence="10">By heat shock.</text>
</comment>
<evidence type="ECO:0000256" key="4">
    <source>
        <dbReference type="ARBA" id="ARBA00022741"/>
    </source>
</evidence>
<dbReference type="Gene3D" id="1.20.5.5270">
    <property type="match status" value="1"/>
</dbReference>
<feature type="domain" description="Lon proteolytic" evidence="16">
    <location>
        <begin position="616"/>
        <end position="797"/>
    </location>
</feature>
<dbReference type="Pfam" id="PF22667">
    <property type="entry name" value="Lon_lid"/>
    <property type="match status" value="1"/>
</dbReference>
<comment type="caution">
    <text evidence="18">The sequence shown here is derived from an EMBL/GenBank/DDBJ whole genome shotgun (WGS) entry which is preliminary data.</text>
</comment>
<dbReference type="Gene3D" id="1.10.8.60">
    <property type="match status" value="1"/>
</dbReference>
<dbReference type="InterPro" id="IPR027543">
    <property type="entry name" value="Lon_bac"/>
</dbReference>
<evidence type="ECO:0000256" key="6">
    <source>
        <dbReference type="ARBA" id="ARBA00022825"/>
    </source>
</evidence>
<comment type="similarity">
    <text evidence="10 11 14 15">Belongs to the peptidase S16 family.</text>
</comment>
<dbReference type="GO" id="GO:0005524">
    <property type="term" value="F:ATP binding"/>
    <property type="evidence" value="ECO:0007669"/>
    <property type="project" value="UniProtKB-UniRule"/>
</dbReference>
<dbReference type="CDD" id="cd19500">
    <property type="entry name" value="RecA-like_Lon"/>
    <property type="match status" value="1"/>
</dbReference>
<dbReference type="GO" id="GO:0005737">
    <property type="term" value="C:cytoplasm"/>
    <property type="evidence" value="ECO:0007669"/>
    <property type="project" value="UniProtKB-SubCell"/>
</dbReference>
<evidence type="ECO:0000256" key="13">
    <source>
        <dbReference type="PIRSR" id="PIRSR001174-2"/>
    </source>
</evidence>
<evidence type="ECO:0000256" key="8">
    <source>
        <dbReference type="ARBA" id="ARBA00023016"/>
    </source>
</evidence>
<organism evidence="18 19">
    <name type="scientific">Thermonema lapsum</name>
    <dbReference type="NCBI Taxonomy" id="28195"/>
    <lineage>
        <taxon>Bacteria</taxon>
        <taxon>Pseudomonadati</taxon>
        <taxon>Bacteroidota</taxon>
        <taxon>Cytophagia</taxon>
        <taxon>Cytophagales</taxon>
        <taxon>Thermonemataceae</taxon>
        <taxon>Thermonema</taxon>
    </lineage>
</organism>
<dbReference type="PROSITE" id="PS51787">
    <property type="entry name" value="LON_N"/>
    <property type="match status" value="1"/>
</dbReference>
<evidence type="ECO:0000256" key="7">
    <source>
        <dbReference type="ARBA" id="ARBA00022840"/>
    </source>
</evidence>
<dbReference type="Gene3D" id="3.30.230.10">
    <property type="match status" value="1"/>
</dbReference>
<dbReference type="InterPro" id="IPR003959">
    <property type="entry name" value="ATPase_AAA_core"/>
</dbReference>
<dbReference type="HAMAP" id="MF_01973">
    <property type="entry name" value="lon_bact"/>
    <property type="match status" value="1"/>
</dbReference>
<keyword evidence="4 10" id="KW-0547">Nucleotide-binding</keyword>
<dbReference type="Pfam" id="PF00004">
    <property type="entry name" value="AAA"/>
    <property type="match status" value="1"/>
</dbReference>
<dbReference type="FunFam" id="3.40.50.300:FF:000021">
    <property type="entry name" value="Lon protease homolog"/>
    <property type="match status" value="1"/>
</dbReference>
<dbReference type="GO" id="GO:0004176">
    <property type="term" value="F:ATP-dependent peptidase activity"/>
    <property type="evidence" value="ECO:0007669"/>
    <property type="project" value="UniProtKB-UniRule"/>
</dbReference>
<dbReference type="Gene3D" id="3.40.50.300">
    <property type="entry name" value="P-loop containing nucleotide triphosphate hydrolases"/>
    <property type="match status" value="1"/>
</dbReference>
<evidence type="ECO:0000256" key="1">
    <source>
        <dbReference type="ARBA" id="ARBA00004496"/>
    </source>
</evidence>
<proteinExistence type="evidence at transcript level"/>
<dbReference type="GO" id="GO:0016887">
    <property type="term" value="F:ATP hydrolysis activity"/>
    <property type="evidence" value="ECO:0007669"/>
    <property type="project" value="UniProtKB-UniRule"/>
</dbReference>
<feature type="active site" evidence="10 12">
    <location>
        <position position="746"/>
    </location>
</feature>
<dbReference type="InterPro" id="IPR015947">
    <property type="entry name" value="PUA-like_sf"/>
</dbReference>
<keyword evidence="3 10" id="KW-0645">Protease</keyword>
<dbReference type="RefSeq" id="WP_166921025.1">
    <property type="nucleotide sequence ID" value="NZ_JAASRN010000008.1"/>
</dbReference>
<keyword evidence="19" id="KW-1185">Reference proteome</keyword>